<proteinExistence type="predicted"/>
<dbReference type="WBParaSite" id="Pan_g1451.t1">
    <property type="protein sequence ID" value="Pan_g1451.t1"/>
    <property type="gene ID" value="Pan_g1451"/>
</dbReference>
<organism evidence="1 2">
    <name type="scientific">Panagrellus redivivus</name>
    <name type="common">Microworm</name>
    <dbReference type="NCBI Taxonomy" id="6233"/>
    <lineage>
        <taxon>Eukaryota</taxon>
        <taxon>Metazoa</taxon>
        <taxon>Ecdysozoa</taxon>
        <taxon>Nematoda</taxon>
        <taxon>Chromadorea</taxon>
        <taxon>Rhabditida</taxon>
        <taxon>Tylenchina</taxon>
        <taxon>Panagrolaimomorpha</taxon>
        <taxon>Panagrolaimoidea</taxon>
        <taxon>Panagrolaimidae</taxon>
        <taxon>Panagrellus</taxon>
    </lineage>
</organism>
<dbReference type="AlphaFoldDB" id="A0A7E4UYW1"/>
<dbReference type="Proteomes" id="UP000492821">
    <property type="component" value="Unassembled WGS sequence"/>
</dbReference>
<sequence length="86" mass="10186">MSHCLRDEWLDEHMDYKCVLFIVFEMSAMLQFKKLMKKRQKIVPDYALQSEHYYYYCYVDVLRRLVAIAMELASATMCPGMGGMEA</sequence>
<protein>
    <submittedName>
        <fullName evidence="2">Uncharacterized protein</fullName>
    </submittedName>
</protein>
<name>A0A7E4UYW1_PANRE</name>
<accession>A0A7E4UYW1</accession>
<keyword evidence="1" id="KW-1185">Reference proteome</keyword>
<reference evidence="2" key="2">
    <citation type="submission" date="2020-10" db="UniProtKB">
        <authorList>
            <consortium name="WormBaseParasite"/>
        </authorList>
    </citation>
    <scope>IDENTIFICATION</scope>
</reference>
<evidence type="ECO:0000313" key="2">
    <source>
        <dbReference type="WBParaSite" id="Pan_g1451.t1"/>
    </source>
</evidence>
<evidence type="ECO:0000313" key="1">
    <source>
        <dbReference type="Proteomes" id="UP000492821"/>
    </source>
</evidence>
<reference evidence="1" key="1">
    <citation type="journal article" date="2013" name="Genetics">
        <title>The draft genome and transcriptome of Panagrellus redivivus are shaped by the harsh demands of a free-living lifestyle.</title>
        <authorList>
            <person name="Srinivasan J."/>
            <person name="Dillman A.R."/>
            <person name="Macchietto M.G."/>
            <person name="Heikkinen L."/>
            <person name="Lakso M."/>
            <person name="Fracchia K.M."/>
            <person name="Antoshechkin I."/>
            <person name="Mortazavi A."/>
            <person name="Wong G."/>
            <person name="Sternberg P.W."/>
        </authorList>
    </citation>
    <scope>NUCLEOTIDE SEQUENCE [LARGE SCALE GENOMIC DNA]</scope>
    <source>
        <strain evidence="1">MT8872</strain>
    </source>
</reference>